<feature type="transmembrane region" description="Helical" evidence="1">
    <location>
        <begin position="258"/>
        <end position="279"/>
    </location>
</feature>
<feature type="transmembrane region" description="Helical" evidence="1">
    <location>
        <begin position="228"/>
        <end position="246"/>
    </location>
</feature>
<accession>A0A7G9RG35</accession>
<feature type="transmembrane region" description="Helical" evidence="1">
    <location>
        <begin position="205"/>
        <end position="222"/>
    </location>
</feature>
<reference evidence="2 3" key="1">
    <citation type="submission" date="2020-08" db="EMBL/GenBank/DDBJ databases">
        <title>Genome sequence of Nocardioides mesophilus KACC 16243T.</title>
        <authorList>
            <person name="Hyun D.-W."/>
            <person name="Bae J.-W."/>
        </authorList>
    </citation>
    <scope>NUCLEOTIDE SEQUENCE [LARGE SCALE GENOMIC DNA]</scope>
    <source>
        <strain evidence="2 3">KACC 16243</strain>
    </source>
</reference>
<dbReference type="PANTHER" id="PTHR38457">
    <property type="entry name" value="REGULATOR ABRB-RELATED"/>
    <property type="match status" value="1"/>
</dbReference>
<gene>
    <name evidence="2" type="ORF">H9L09_09775</name>
</gene>
<keyword evidence="1" id="KW-1133">Transmembrane helix</keyword>
<sequence length="352" mass="35413">MLRRWLLLGVLVAASIGALTLAGAPAPYLLGALVGGLVTSMAAQAPDVPRSAGTLGQAVIGVSVGTLVTVELLDTFAEHGWVIALALAGTLLSSLAWGQVLRLQPGVTATTASFASIAGGASGVVATARDAGADEPVVATIQYLRVLVVLFTMPVVAGLIDPSASLTGGPQSGAGASWTAYAFTLIALGIGLVAVRYLSFPGGAVLLPMLVSVLLAGTGLFGDATVPTVLLNAGYVVIGVQVGVKFTPQTLRLIMRLLPLALIQVAGTILTCAAIGYVVSLTTGISPLDAYLATTPGGLYAVVAIALSTGADTGLVFSLQVLRLFAALLMVPLLARLTRPRPAEGEGEAEPV</sequence>
<feature type="transmembrane region" description="Helical" evidence="1">
    <location>
        <begin position="106"/>
        <end position="128"/>
    </location>
</feature>
<evidence type="ECO:0000313" key="2">
    <source>
        <dbReference type="EMBL" id="QNN54560.1"/>
    </source>
</evidence>
<dbReference type="Pfam" id="PF05145">
    <property type="entry name" value="AbrB"/>
    <property type="match status" value="1"/>
</dbReference>
<feature type="transmembrane region" description="Helical" evidence="1">
    <location>
        <begin position="140"/>
        <end position="160"/>
    </location>
</feature>
<organism evidence="2 3">
    <name type="scientific">Nocardioides mesophilus</name>
    <dbReference type="NCBI Taxonomy" id="433659"/>
    <lineage>
        <taxon>Bacteria</taxon>
        <taxon>Bacillati</taxon>
        <taxon>Actinomycetota</taxon>
        <taxon>Actinomycetes</taxon>
        <taxon>Propionibacteriales</taxon>
        <taxon>Nocardioidaceae</taxon>
        <taxon>Nocardioides</taxon>
    </lineage>
</organism>
<dbReference type="Proteomes" id="UP000515947">
    <property type="component" value="Chromosome"/>
</dbReference>
<protein>
    <submittedName>
        <fullName evidence="2">AbrB family transcriptional regulator</fullName>
    </submittedName>
</protein>
<dbReference type="RefSeq" id="WP_187580400.1">
    <property type="nucleotide sequence ID" value="NZ_CP060713.1"/>
</dbReference>
<feature type="transmembrane region" description="Helical" evidence="1">
    <location>
        <begin position="55"/>
        <end position="73"/>
    </location>
</feature>
<proteinExistence type="predicted"/>
<dbReference type="PANTHER" id="PTHR38457:SF1">
    <property type="entry name" value="REGULATOR ABRB-RELATED"/>
    <property type="match status" value="1"/>
</dbReference>
<evidence type="ECO:0000256" key="1">
    <source>
        <dbReference type="SAM" id="Phobius"/>
    </source>
</evidence>
<dbReference type="GO" id="GO:0016020">
    <property type="term" value="C:membrane"/>
    <property type="evidence" value="ECO:0007669"/>
    <property type="project" value="InterPro"/>
</dbReference>
<dbReference type="NCBIfam" id="TIGR03082">
    <property type="entry name" value="Gneg_AbrB_dup"/>
    <property type="match status" value="2"/>
</dbReference>
<keyword evidence="1" id="KW-0472">Membrane</keyword>
<evidence type="ECO:0000313" key="3">
    <source>
        <dbReference type="Proteomes" id="UP000515947"/>
    </source>
</evidence>
<dbReference type="GO" id="GO:0010468">
    <property type="term" value="P:regulation of gene expression"/>
    <property type="evidence" value="ECO:0007669"/>
    <property type="project" value="InterPro"/>
</dbReference>
<keyword evidence="1" id="KW-0812">Transmembrane</keyword>
<feature type="transmembrane region" description="Helical" evidence="1">
    <location>
        <begin position="180"/>
        <end position="198"/>
    </location>
</feature>
<dbReference type="AlphaFoldDB" id="A0A7G9RG35"/>
<feature type="transmembrane region" description="Helical" evidence="1">
    <location>
        <begin position="299"/>
        <end position="331"/>
    </location>
</feature>
<dbReference type="KEGG" id="nmes:H9L09_09775"/>
<feature type="transmembrane region" description="Helical" evidence="1">
    <location>
        <begin position="80"/>
        <end position="100"/>
    </location>
</feature>
<dbReference type="EMBL" id="CP060713">
    <property type="protein sequence ID" value="QNN54560.1"/>
    <property type="molecule type" value="Genomic_DNA"/>
</dbReference>
<dbReference type="InterPro" id="IPR007820">
    <property type="entry name" value="AbrB_fam"/>
</dbReference>
<keyword evidence="3" id="KW-1185">Reference proteome</keyword>
<dbReference type="PIRSF" id="PIRSF038991">
    <property type="entry name" value="Protein_AbrB"/>
    <property type="match status" value="1"/>
</dbReference>
<dbReference type="InterPro" id="IPR017516">
    <property type="entry name" value="AbrB_dup"/>
</dbReference>
<name>A0A7G9RG35_9ACTN</name>